<evidence type="ECO:0000313" key="2">
    <source>
        <dbReference type="Proteomes" id="UP000887159"/>
    </source>
</evidence>
<evidence type="ECO:0000313" key="1">
    <source>
        <dbReference type="EMBL" id="GFY26535.1"/>
    </source>
</evidence>
<organism evidence="1 2">
    <name type="scientific">Trichonephila clavipes</name>
    <name type="common">Golden silk orbweaver</name>
    <name type="synonym">Nephila clavipes</name>
    <dbReference type="NCBI Taxonomy" id="2585209"/>
    <lineage>
        <taxon>Eukaryota</taxon>
        <taxon>Metazoa</taxon>
        <taxon>Ecdysozoa</taxon>
        <taxon>Arthropoda</taxon>
        <taxon>Chelicerata</taxon>
        <taxon>Arachnida</taxon>
        <taxon>Araneae</taxon>
        <taxon>Araneomorphae</taxon>
        <taxon>Entelegynae</taxon>
        <taxon>Araneoidea</taxon>
        <taxon>Nephilidae</taxon>
        <taxon>Trichonephila</taxon>
    </lineage>
</organism>
<dbReference type="AlphaFoldDB" id="A0A8X7BC72"/>
<dbReference type="EMBL" id="BMAU01021376">
    <property type="protein sequence ID" value="GFY26535.1"/>
    <property type="molecule type" value="Genomic_DNA"/>
</dbReference>
<proteinExistence type="predicted"/>
<name>A0A8X7BC72_TRICX</name>
<sequence>MRSASVRPHGGSLVVPGLETLHLSRSKTFRYDHAPHVGSDVARFPKARVQKQNEGPILLRYKEESTNARACYLIARSTLEETGRDSQNIEILGFYNTLNRDFLRTAASIRTCFRKYNIG</sequence>
<protein>
    <submittedName>
        <fullName evidence="1">Uncharacterized protein</fullName>
    </submittedName>
</protein>
<accession>A0A8X7BC72</accession>
<keyword evidence="2" id="KW-1185">Reference proteome</keyword>
<gene>
    <name evidence="1" type="ORF">TNCV_2878651</name>
</gene>
<comment type="caution">
    <text evidence="1">The sequence shown here is derived from an EMBL/GenBank/DDBJ whole genome shotgun (WGS) entry which is preliminary data.</text>
</comment>
<dbReference type="Proteomes" id="UP000887159">
    <property type="component" value="Unassembled WGS sequence"/>
</dbReference>
<reference evidence="1" key="1">
    <citation type="submission" date="2020-08" db="EMBL/GenBank/DDBJ databases">
        <title>Multicomponent nature underlies the extraordinary mechanical properties of spider dragline silk.</title>
        <authorList>
            <person name="Kono N."/>
            <person name="Nakamura H."/>
            <person name="Mori M."/>
            <person name="Yoshida Y."/>
            <person name="Ohtoshi R."/>
            <person name="Malay A.D."/>
            <person name="Moran D.A.P."/>
            <person name="Tomita M."/>
            <person name="Numata K."/>
            <person name="Arakawa K."/>
        </authorList>
    </citation>
    <scope>NUCLEOTIDE SEQUENCE</scope>
</reference>